<dbReference type="InterPro" id="IPR044730">
    <property type="entry name" value="RNase_H-like_dom_plant"/>
</dbReference>
<comment type="caution">
    <text evidence="2">The sequence shown here is derived from an EMBL/GenBank/DDBJ whole genome shotgun (WGS) entry which is preliminary data.</text>
</comment>
<organism evidence="2 3">
    <name type="scientific">Gossypium australe</name>
    <dbReference type="NCBI Taxonomy" id="47621"/>
    <lineage>
        <taxon>Eukaryota</taxon>
        <taxon>Viridiplantae</taxon>
        <taxon>Streptophyta</taxon>
        <taxon>Embryophyta</taxon>
        <taxon>Tracheophyta</taxon>
        <taxon>Spermatophyta</taxon>
        <taxon>Magnoliopsida</taxon>
        <taxon>eudicotyledons</taxon>
        <taxon>Gunneridae</taxon>
        <taxon>Pentapetalae</taxon>
        <taxon>rosids</taxon>
        <taxon>malvids</taxon>
        <taxon>Malvales</taxon>
        <taxon>Malvaceae</taxon>
        <taxon>Malvoideae</taxon>
        <taxon>Gossypium</taxon>
    </lineage>
</organism>
<dbReference type="SUPFAM" id="SSF53098">
    <property type="entry name" value="Ribonuclease H-like"/>
    <property type="match status" value="1"/>
</dbReference>
<evidence type="ECO:0000259" key="1">
    <source>
        <dbReference type="Pfam" id="PF13456"/>
    </source>
</evidence>
<reference evidence="3" key="1">
    <citation type="journal article" date="2019" name="Plant Biotechnol. J.">
        <title>Genome sequencing of the Australian wild diploid species Gossypium australe highlights disease resistance and delayed gland morphogenesis.</title>
        <authorList>
            <person name="Cai Y."/>
            <person name="Cai X."/>
            <person name="Wang Q."/>
            <person name="Wang P."/>
            <person name="Zhang Y."/>
            <person name="Cai C."/>
            <person name="Xu Y."/>
            <person name="Wang K."/>
            <person name="Zhou Z."/>
            <person name="Wang C."/>
            <person name="Geng S."/>
            <person name="Li B."/>
            <person name="Dong Q."/>
            <person name="Hou Y."/>
            <person name="Wang H."/>
            <person name="Ai P."/>
            <person name="Liu Z."/>
            <person name="Yi F."/>
            <person name="Sun M."/>
            <person name="An G."/>
            <person name="Cheng J."/>
            <person name="Zhang Y."/>
            <person name="Shi Q."/>
            <person name="Xie Y."/>
            <person name="Shi X."/>
            <person name="Chang Y."/>
            <person name="Huang F."/>
            <person name="Chen Y."/>
            <person name="Hong S."/>
            <person name="Mi L."/>
            <person name="Sun Q."/>
            <person name="Zhang L."/>
            <person name="Zhou B."/>
            <person name="Peng R."/>
            <person name="Zhang X."/>
            <person name="Liu F."/>
        </authorList>
    </citation>
    <scope>NUCLEOTIDE SEQUENCE [LARGE SCALE GENOMIC DNA]</scope>
    <source>
        <strain evidence="3">cv. PA1801</strain>
    </source>
</reference>
<dbReference type="InterPro" id="IPR052929">
    <property type="entry name" value="RNase_H-like_EbsB-rel"/>
</dbReference>
<dbReference type="InterPro" id="IPR036397">
    <property type="entry name" value="RNaseH_sf"/>
</dbReference>
<proteinExistence type="predicted"/>
<dbReference type="CDD" id="cd06222">
    <property type="entry name" value="RNase_H_like"/>
    <property type="match status" value="1"/>
</dbReference>
<dbReference type="InterPro" id="IPR002156">
    <property type="entry name" value="RNaseH_domain"/>
</dbReference>
<feature type="domain" description="RNase H type-1" evidence="1">
    <location>
        <begin position="174"/>
        <end position="272"/>
    </location>
</feature>
<dbReference type="GO" id="GO:0003676">
    <property type="term" value="F:nucleic acid binding"/>
    <property type="evidence" value="ECO:0007669"/>
    <property type="project" value="InterPro"/>
</dbReference>
<name>A0A5B6W623_9ROSI</name>
<evidence type="ECO:0000313" key="3">
    <source>
        <dbReference type="Proteomes" id="UP000325315"/>
    </source>
</evidence>
<protein>
    <submittedName>
        <fullName evidence="2">Glycine, alanine and asparagine-rich protein-like</fullName>
    </submittedName>
</protein>
<dbReference type="OrthoDB" id="999700at2759"/>
<dbReference type="InterPro" id="IPR012337">
    <property type="entry name" value="RNaseH-like_sf"/>
</dbReference>
<dbReference type="Proteomes" id="UP000325315">
    <property type="component" value="Unassembled WGS sequence"/>
</dbReference>
<dbReference type="PANTHER" id="PTHR47074:SF61">
    <property type="entry name" value="RNASE H TYPE-1 DOMAIN-CONTAINING PROTEIN"/>
    <property type="match status" value="1"/>
</dbReference>
<dbReference type="AlphaFoldDB" id="A0A5B6W623"/>
<dbReference type="GO" id="GO:0004523">
    <property type="term" value="F:RNA-DNA hybrid ribonuclease activity"/>
    <property type="evidence" value="ECO:0007669"/>
    <property type="project" value="InterPro"/>
</dbReference>
<dbReference type="PANTHER" id="PTHR47074">
    <property type="entry name" value="BNAC02G40300D PROTEIN"/>
    <property type="match status" value="1"/>
</dbReference>
<sequence>MGFRDLNFFNIALLAKQGWRLLRNPNSLLSLWAAKGLLLKGLGWRINDGQKVSIWGDKWVPGNEALSERDVERILCIPLSRSPHEDCASGVKNQLVNIRFEVGTKSFYMMDRLKYRTTNNGIYQLPKMPNGNRDERAFIQILSCCKRNMVKILPDRRIHTNRWVAPLGMSLRINFDAAFNRQRNESCSGLVIRNGKAEVMCSKTIINKNISSAFAAEALACYQALDLGVHLGLRDVEVGGDARTVIRKLQGMKEDRFEIPVYIEDSKKMMDKTCAGDKESTLLKKKMEGLRRYQIVFWGFPLTKRGRIREELLVFSGVVYWK</sequence>
<gene>
    <name evidence="2" type="ORF">EPI10_010643</name>
</gene>
<dbReference type="Pfam" id="PF13456">
    <property type="entry name" value="RVT_3"/>
    <property type="match status" value="1"/>
</dbReference>
<dbReference type="EMBL" id="SMMG02000004">
    <property type="protein sequence ID" value="KAA3476684.1"/>
    <property type="molecule type" value="Genomic_DNA"/>
</dbReference>
<dbReference type="Gene3D" id="3.30.420.10">
    <property type="entry name" value="Ribonuclease H-like superfamily/Ribonuclease H"/>
    <property type="match status" value="1"/>
</dbReference>
<accession>A0A5B6W623</accession>
<evidence type="ECO:0000313" key="2">
    <source>
        <dbReference type="EMBL" id="KAA3476684.1"/>
    </source>
</evidence>
<keyword evidence="3" id="KW-1185">Reference proteome</keyword>